<evidence type="ECO:0000256" key="1">
    <source>
        <dbReference type="SAM" id="MobiDB-lite"/>
    </source>
</evidence>
<name>A0AAD7GB93_MYCRO</name>
<dbReference type="AlphaFoldDB" id="A0AAD7GB93"/>
<organism evidence="2 3">
    <name type="scientific">Mycena rosella</name>
    <name type="common">Pink bonnet</name>
    <name type="synonym">Agaricus rosellus</name>
    <dbReference type="NCBI Taxonomy" id="1033263"/>
    <lineage>
        <taxon>Eukaryota</taxon>
        <taxon>Fungi</taxon>
        <taxon>Dikarya</taxon>
        <taxon>Basidiomycota</taxon>
        <taxon>Agaricomycotina</taxon>
        <taxon>Agaricomycetes</taxon>
        <taxon>Agaricomycetidae</taxon>
        <taxon>Agaricales</taxon>
        <taxon>Marasmiineae</taxon>
        <taxon>Mycenaceae</taxon>
        <taxon>Mycena</taxon>
    </lineage>
</organism>
<feature type="compositionally biased region" description="Basic and acidic residues" evidence="1">
    <location>
        <begin position="72"/>
        <end position="86"/>
    </location>
</feature>
<accession>A0AAD7GB93</accession>
<sequence length="175" mass="19019">MPKKTNGKQRAAINHEAAKHNEAPVAPRLPVDPSLTVDPTFVDSDPESEAGQPEISVPVEQISTASTSLKRKNPDADLHPAREAPKRMSRTTAWREATGQTKKARTKNGQKNGQPSIGSLFKRAKLKDIFKTMPNPRKVALAVRHESEEPDSDIEMIDAPLADTVEHLSGHPAAG</sequence>
<proteinExistence type="predicted"/>
<comment type="caution">
    <text evidence="2">The sequence shown here is derived from an EMBL/GenBank/DDBJ whole genome shotgun (WGS) entry which is preliminary data.</text>
</comment>
<gene>
    <name evidence="2" type="ORF">B0H17DRAFT_1181277</name>
</gene>
<reference evidence="2" key="1">
    <citation type="submission" date="2023-03" db="EMBL/GenBank/DDBJ databases">
        <title>Massive genome expansion in bonnet fungi (Mycena s.s.) driven by repeated elements and novel gene families across ecological guilds.</title>
        <authorList>
            <consortium name="Lawrence Berkeley National Laboratory"/>
            <person name="Harder C.B."/>
            <person name="Miyauchi S."/>
            <person name="Viragh M."/>
            <person name="Kuo A."/>
            <person name="Thoen E."/>
            <person name="Andreopoulos B."/>
            <person name="Lu D."/>
            <person name="Skrede I."/>
            <person name="Drula E."/>
            <person name="Henrissat B."/>
            <person name="Morin E."/>
            <person name="Kohler A."/>
            <person name="Barry K."/>
            <person name="LaButti K."/>
            <person name="Morin E."/>
            <person name="Salamov A."/>
            <person name="Lipzen A."/>
            <person name="Mereny Z."/>
            <person name="Hegedus B."/>
            <person name="Baldrian P."/>
            <person name="Stursova M."/>
            <person name="Weitz H."/>
            <person name="Taylor A."/>
            <person name="Grigoriev I.V."/>
            <person name="Nagy L.G."/>
            <person name="Martin F."/>
            <person name="Kauserud H."/>
        </authorList>
    </citation>
    <scope>NUCLEOTIDE SEQUENCE</scope>
    <source>
        <strain evidence="2">CBHHK067</strain>
    </source>
</reference>
<evidence type="ECO:0000313" key="3">
    <source>
        <dbReference type="Proteomes" id="UP001221757"/>
    </source>
</evidence>
<dbReference type="Proteomes" id="UP001221757">
    <property type="component" value="Unassembled WGS sequence"/>
</dbReference>
<dbReference type="EMBL" id="JARKIE010000098">
    <property type="protein sequence ID" value="KAJ7686205.1"/>
    <property type="molecule type" value="Genomic_DNA"/>
</dbReference>
<feature type="region of interest" description="Disordered" evidence="1">
    <location>
        <begin position="1"/>
        <end position="120"/>
    </location>
</feature>
<keyword evidence="3" id="KW-1185">Reference proteome</keyword>
<evidence type="ECO:0000313" key="2">
    <source>
        <dbReference type="EMBL" id="KAJ7686205.1"/>
    </source>
</evidence>
<protein>
    <submittedName>
        <fullName evidence="2">Uncharacterized protein</fullName>
    </submittedName>
</protein>